<feature type="transmembrane region" description="Helical" evidence="1">
    <location>
        <begin position="136"/>
        <end position="158"/>
    </location>
</feature>
<dbReference type="OrthoDB" id="169024at2"/>
<dbReference type="EMBL" id="BIFS01000002">
    <property type="protein sequence ID" value="GCE24142.1"/>
    <property type="molecule type" value="Genomic_DNA"/>
</dbReference>
<feature type="transmembrane region" description="Helical" evidence="1">
    <location>
        <begin position="164"/>
        <end position="184"/>
    </location>
</feature>
<evidence type="ECO:0000313" key="2">
    <source>
        <dbReference type="EMBL" id="GCE24142.1"/>
    </source>
</evidence>
<proteinExistence type="predicted"/>
<protein>
    <submittedName>
        <fullName evidence="2">Uncharacterized protein</fullName>
    </submittedName>
</protein>
<accession>A0A402AYE7</accession>
<keyword evidence="3" id="KW-1185">Reference proteome</keyword>
<keyword evidence="1" id="KW-1133">Transmembrane helix</keyword>
<keyword evidence="1" id="KW-0812">Transmembrane</keyword>
<evidence type="ECO:0000256" key="1">
    <source>
        <dbReference type="SAM" id="Phobius"/>
    </source>
</evidence>
<dbReference type="RefSeq" id="WP_126557410.1">
    <property type="nucleotide sequence ID" value="NZ_BIFS01000002.1"/>
</dbReference>
<reference evidence="3" key="1">
    <citation type="submission" date="2018-12" db="EMBL/GenBank/DDBJ databases">
        <title>Tengunoibacter tsumagoiensis gen. nov., sp. nov., Dictyobacter kobayashii sp. nov., D. alpinus sp. nov., and D. joshuensis sp. nov. and description of Dictyobacteraceae fam. nov. within the order Ktedonobacterales isolated from Tengu-no-mugimeshi.</title>
        <authorList>
            <person name="Wang C.M."/>
            <person name="Zheng Y."/>
            <person name="Sakai Y."/>
            <person name="Toyoda A."/>
            <person name="Minakuchi Y."/>
            <person name="Abe K."/>
            <person name="Yokota A."/>
            <person name="Yabe S."/>
        </authorList>
    </citation>
    <scope>NUCLEOTIDE SEQUENCE [LARGE SCALE GENOMIC DNA]</scope>
    <source>
        <strain evidence="3">Uno11</strain>
    </source>
</reference>
<dbReference type="AlphaFoldDB" id="A0A402AYE7"/>
<name>A0A402AYE7_9CHLR</name>
<feature type="transmembrane region" description="Helical" evidence="1">
    <location>
        <begin position="64"/>
        <end position="89"/>
    </location>
</feature>
<evidence type="ECO:0000313" key="3">
    <source>
        <dbReference type="Proteomes" id="UP000287188"/>
    </source>
</evidence>
<organism evidence="2 3">
    <name type="scientific">Dictyobacter kobayashii</name>
    <dbReference type="NCBI Taxonomy" id="2014872"/>
    <lineage>
        <taxon>Bacteria</taxon>
        <taxon>Bacillati</taxon>
        <taxon>Chloroflexota</taxon>
        <taxon>Ktedonobacteria</taxon>
        <taxon>Ktedonobacterales</taxon>
        <taxon>Dictyobacteraceae</taxon>
        <taxon>Dictyobacter</taxon>
    </lineage>
</organism>
<sequence>MVKNHFSDATFAPEDPQLATQGQIPLKTFLIVYSIASIMILSSVFFLSIDDYSDIIHVLVSRQFLRDIIICLITLLNFITFIDNFYFPLRYWRALQQKRQLAFWQPENYLASDQPIPSLELPQPTRIATTTKLNTLFLLILLYSFILMVLICVSLPNLPLFNTLLISTGVALMVGILALITTYVQRRKPKWPYVEVRENDIAAALDKIREPLPWQNIRFFATYKGPSTLFTVGTNKYTRYYELATPQKIIRWRHQFKLSSWLETRPALDQDAYDHWHQQLLGYIKERTNLPLVDLDAVPMPTRKNKRNSYAQSANQ</sequence>
<dbReference type="Proteomes" id="UP000287188">
    <property type="component" value="Unassembled WGS sequence"/>
</dbReference>
<comment type="caution">
    <text evidence="2">The sequence shown here is derived from an EMBL/GenBank/DDBJ whole genome shotgun (WGS) entry which is preliminary data.</text>
</comment>
<keyword evidence="1" id="KW-0472">Membrane</keyword>
<gene>
    <name evidence="2" type="ORF">KDK_79420</name>
</gene>
<feature type="transmembrane region" description="Helical" evidence="1">
    <location>
        <begin position="30"/>
        <end position="49"/>
    </location>
</feature>